<evidence type="ECO:0000313" key="4">
    <source>
        <dbReference type="Proteomes" id="UP000211060"/>
    </source>
</evidence>
<reference evidence="3 4" key="2">
    <citation type="journal article" date="2012" name="PLoS Genet.">
        <title>A Bacteriophage-Encoded J-Domain Protein Interacts with the DnaK/Hsp70 Chaperone and Stabilizes the Heat-Shock Factor ?(32) of Escherichia coli.</title>
        <authorList>
            <person name="Perrody E."/>
            <person name="Cirinesi A.M."/>
            <person name="Desplats C."/>
            <person name="Keppel F."/>
            <person name="Schwager F."/>
            <person name="Tranier S."/>
            <person name="Georgopoulos C."/>
            <person name="Genevaux P."/>
        </authorList>
    </citation>
    <scope>NUCLEOTIDE SEQUENCE [LARGE SCALE GENOMIC DNA]</scope>
    <source>
        <strain evidence="2">RB43-GVA</strain>
    </source>
</reference>
<evidence type="ECO:0000313" key="3">
    <source>
        <dbReference type="Proteomes" id="UP000001467"/>
    </source>
</evidence>
<dbReference type="OrthoDB" id="14235at10239"/>
<sequence>MKLELNRFIKAAAAGDQSKYKSRRDTLIDDFCNLLGFKRWHTPSMRPDCDPKWDYFKWTPRDRGYVDNVRVMTFTHMYANAIIEVAKRNNSTYPNGWKVAEVIETLMQLRREYKAGMMMQLRREYKAGMIRKLEEQSERHEYKEWSIVAKYLLNITYSVFCRFGTKEIGFGSHDIIAEARHRLTYAILKIQNSGGLVLAAFCDEIVYYGDQVEVEGVHHEKFNKLVFGQYNSYSYGNDIRVMMHPRIMLDMEGWEPGHGIGDIESQRERRVRSVAKARELMTGSLTDYLFRTKEDVEKEFVDLSGE</sequence>
<dbReference type="EMBL" id="HE858210">
    <property type="protein sequence ID" value="CCK74085.1"/>
    <property type="molecule type" value="Genomic_DNA"/>
</dbReference>
<protein>
    <submittedName>
        <fullName evidence="2">Uncharacterized protein</fullName>
    </submittedName>
</protein>
<evidence type="ECO:0000313" key="2">
    <source>
        <dbReference type="EMBL" id="CCL97702.1"/>
    </source>
</evidence>
<name>K0NZX1_9CAUD</name>
<accession>K0NZX1</accession>
<reference evidence="1" key="1">
    <citation type="thesis" date="2012" institute="CNRS">
        <title>Hsp70 in life cycle of bacteriophages.</title>
        <authorList>
            <person name="Perrody E.P."/>
        </authorList>
    </citation>
    <scope>NUCLEOTIDE SEQUENCE</scope>
    <source>
        <strain evidence="1">RB43-GVA</strain>
    </source>
</reference>
<evidence type="ECO:0000313" key="1">
    <source>
        <dbReference type="EMBL" id="CCK74085.1"/>
    </source>
</evidence>
<dbReference type="Proteomes" id="UP000001467">
    <property type="component" value="Segment"/>
</dbReference>
<dbReference type="KEGG" id="vg:3416260"/>
<proteinExistence type="predicted"/>
<dbReference type="EMBL" id="HE981739">
    <property type="protein sequence ID" value="CCL97702.1"/>
    <property type="molecule type" value="Genomic_DNA"/>
</dbReference>
<dbReference type="GeneID" id="3416260"/>
<dbReference type="Proteomes" id="UP000211060">
    <property type="component" value="Segment"/>
</dbReference>
<organism evidence="2 3">
    <name type="scientific">Pseudotevenvirus RB43</name>
    <dbReference type="NCBI Taxonomy" id="115991"/>
    <lineage>
        <taxon>Viruses</taxon>
        <taxon>Duplodnaviria</taxon>
        <taxon>Heunggongvirae</taxon>
        <taxon>Uroviricota</taxon>
        <taxon>Caudoviricetes</taxon>
        <taxon>Pantevenvirales</taxon>
        <taxon>Straboviridae</taxon>
        <taxon>Pseudotevenvirus</taxon>
    </lineage>
</organism>
<dbReference type="RefSeq" id="YP_239218.1">
    <property type="nucleotide sequence ID" value="NC_007023.1"/>
</dbReference>